<dbReference type="AlphaFoldDB" id="A0A3A8A7Z8"/>
<organism evidence="2 3">
    <name type="scientific">Oceaniradius stylonematis</name>
    <dbReference type="NCBI Taxonomy" id="2184161"/>
    <lineage>
        <taxon>Bacteria</taxon>
        <taxon>Pseudomonadati</taxon>
        <taxon>Pseudomonadota</taxon>
        <taxon>Alphaproteobacteria</taxon>
        <taxon>Hyphomicrobiales</taxon>
        <taxon>Ahrensiaceae</taxon>
        <taxon>Oceaniradius</taxon>
    </lineage>
</organism>
<comment type="caution">
    <text evidence="2">The sequence shown here is derived from an EMBL/GenBank/DDBJ whole genome shotgun (WGS) entry which is preliminary data.</text>
</comment>
<protein>
    <submittedName>
        <fullName evidence="2">DUF1192 domain-containing protein</fullName>
    </submittedName>
</protein>
<evidence type="ECO:0000313" key="2">
    <source>
        <dbReference type="EMBL" id="RKF06006.1"/>
    </source>
</evidence>
<accession>A0A3A8A7Z8</accession>
<dbReference type="Pfam" id="PF06698">
    <property type="entry name" value="DUF1192"/>
    <property type="match status" value="1"/>
</dbReference>
<reference evidence="2 3" key="1">
    <citation type="journal article" date="2018" name="Int. J. Syst. Bacteriol.">
        <title>Oceaniradius stylonemae gen. nov., sp. nov., isolated from a red alga, Stylonema cornu-cervi.</title>
        <authorList>
            <person name="Jeong S."/>
        </authorList>
    </citation>
    <scope>NUCLEOTIDE SEQUENCE [LARGE SCALE GENOMIC DNA]</scope>
    <source>
        <strain evidence="2 3">StC1</strain>
    </source>
</reference>
<dbReference type="Proteomes" id="UP000246132">
    <property type="component" value="Unassembled WGS sequence"/>
</dbReference>
<dbReference type="RefSeq" id="WP_109767535.1">
    <property type="nucleotide sequence ID" value="NZ_JASHJV010000002.1"/>
</dbReference>
<evidence type="ECO:0000256" key="1">
    <source>
        <dbReference type="SAM" id="Coils"/>
    </source>
</evidence>
<proteinExistence type="predicted"/>
<name>A0A3A8A7Z8_9HYPH</name>
<keyword evidence="3" id="KW-1185">Reference proteome</keyword>
<feature type="coiled-coil region" evidence="1">
    <location>
        <begin position="18"/>
        <end position="52"/>
    </location>
</feature>
<keyword evidence="1" id="KW-0175">Coiled coil</keyword>
<dbReference type="EMBL" id="QFWV02000008">
    <property type="protein sequence ID" value="RKF06006.1"/>
    <property type="molecule type" value="Genomic_DNA"/>
</dbReference>
<dbReference type="InterPro" id="IPR009579">
    <property type="entry name" value="DUF1192"/>
</dbReference>
<gene>
    <name evidence="2" type="ORF">DEM25_015765</name>
</gene>
<sequence length="62" mass="6947">MMDDEKQTASTAAHVIGRDIASMSVDELERTIDRLREEIARIEAEIDARAVTRSAADAIFRK</sequence>
<evidence type="ECO:0000313" key="3">
    <source>
        <dbReference type="Proteomes" id="UP000246132"/>
    </source>
</evidence>